<sequence>MDTFSHNGLTFDVIDSGPVDGEPIVLLHGFPQTATSWSRVSPKLVDRGFRTLAPTQRGYSPRARPRGRWNYRISELAADVVALIERLGTGPVHVVGHDWGAVVAWSVAADRPDLVRTLTTVSVPHPGAFIRSLFRSRQWLMSWYMYFFQLPWLPEFLITRAGDRLTPALARTGMSADEAAVVRREIVDGEALTGGLNWYRALLLGGPRGLRRTVPAPTTHVWSTGDTALARCGAELAHEYVTGDYRLAILDDASHWIPDQHPAELARIILERVESV</sequence>
<dbReference type="GO" id="GO:0016787">
    <property type="term" value="F:hydrolase activity"/>
    <property type="evidence" value="ECO:0007669"/>
    <property type="project" value="UniProtKB-KW"/>
</dbReference>
<dbReference type="InterPro" id="IPR029058">
    <property type="entry name" value="AB_hydrolase_fold"/>
</dbReference>
<evidence type="ECO:0000256" key="1">
    <source>
        <dbReference type="ARBA" id="ARBA00022801"/>
    </source>
</evidence>
<dbReference type="Proteomes" id="UP000551501">
    <property type="component" value="Unassembled WGS sequence"/>
</dbReference>
<keyword evidence="4" id="KW-1185">Reference proteome</keyword>
<reference evidence="3 4" key="1">
    <citation type="submission" date="2020-08" db="EMBL/GenBank/DDBJ databases">
        <title>Sequencing the genomes of 1000 actinobacteria strains.</title>
        <authorList>
            <person name="Klenk H.-P."/>
        </authorList>
    </citation>
    <scope>NUCLEOTIDE SEQUENCE [LARGE SCALE GENOMIC DNA]</scope>
    <source>
        <strain evidence="3 4">DSM 45298</strain>
    </source>
</reference>
<comment type="caution">
    <text evidence="3">The sequence shown here is derived from an EMBL/GenBank/DDBJ whole genome shotgun (WGS) entry which is preliminary data.</text>
</comment>
<evidence type="ECO:0000259" key="2">
    <source>
        <dbReference type="Pfam" id="PF00561"/>
    </source>
</evidence>
<protein>
    <submittedName>
        <fullName evidence="3">Pimeloyl-ACP methyl ester carboxylesterase</fullName>
    </submittedName>
</protein>
<dbReference type="Gene3D" id="3.40.50.1820">
    <property type="entry name" value="alpha/beta hydrolase"/>
    <property type="match status" value="1"/>
</dbReference>
<feature type="domain" description="AB hydrolase-1" evidence="2">
    <location>
        <begin position="23"/>
        <end position="153"/>
    </location>
</feature>
<dbReference type="AlphaFoldDB" id="A0A840FBZ4"/>
<dbReference type="PANTHER" id="PTHR43329">
    <property type="entry name" value="EPOXIDE HYDROLASE"/>
    <property type="match status" value="1"/>
</dbReference>
<dbReference type="EMBL" id="JACIFP010000001">
    <property type="protein sequence ID" value="MBB4137027.1"/>
    <property type="molecule type" value="Genomic_DNA"/>
</dbReference>
<organism evidence="3 4">
    <name type="scientific">Gordonia humi</name>
    <dbReference type="NCBI Taxonomy" id="686429"/>
    <lineage>
        <taxon>Bacteria</taxon>
        <taxon>Bacillati</taxon>
        <taxon>Actinomycetota</taxon>
        <taxon>Actinomycetes</taxon>
        <taxon>Mycobacteriales</taxon>
        <taxon>Gordoniaceae</taxon>
        <taxon>Gordonia</taxon>
    </lineage>
</organism>
<dbReference type="InterPro" id="IPR000639">
    <property type="entry name" value="Epox_hydrolase-like"/>
</dbReference>
<gene>
    <name evidence="3" type="ORF">BKA16_003579</name>
</gene>
<evidence type="ECO:0000313" key="4">
    <source>
        <dbReference type="Proteomes" id="UP000551501"/>
    </source>
</evidence>
<name>A0A840FBZ4_9ACTN</name>
<dbReference type="SUPFAM" id="SSF53474">
    <property type="entry name" value="alpha/beta-Hydrolases"/>
    <property type="match status" value="1"/>
</dbReference>
<proteinExistence type="predicted"/>
<evidence type="ECO:0000313" key="3">
    <source>
        <dbReference type="EMBL" id="MBB4137027.1"/>
    </source>
</evidence>
<keyword evidence="1" id="KW-0378">Hydrolase</keyword>
<accession>A0A840FBZ4</accession>
<dbReference type="Pfam" id="PF00561">
    <property type="entry name" value="Abhydrolase_1"/>
    <property type="match status" value="1"/>
</dbReference>
<dbReference type="InterPro" id="IPR000073">
    <property type="entry name" value="AB_hydrolase_1"/>
</dbReference>
<dbReference type="RefSeq" id="WP_183371933.1">
    <property type="nucleotide sequence ID" value="NZ_BAABHL010000126.1"/>
</dbReference>
<dbReference type="PRINTS" id="PR00412">
    <property type="entry name" value="EPOXHYDRLASE"/>
</dbReference>